<name>A0A023WZR4_RUBRA</name>
<sequence>MREGDSGKAGDPVGDLGALYRAVRERVVGREDEAQLILAALAAGRDLLLEGPPGTSKSTILRAITGAQRTPLHFVEGNADLTPAKLLGHHSPARVMEEGYTRENFMPGPLPQAMSEGGFLYIEEFNRVPEDTLNTLITAMAEREVTIPRAGRVCAGEGFRVIAAMNPFDNIGTERLSGAVADRLCRVRMDYQTEEQEREIVARRTASENGFLVRLAVAAARASREHPDLRAGASVRAAIDFVLVAERLAELRGVRLDASGTKDAEVRWTLVAAARTAFAIKVRVRESSGRSSDEVISAIVLYLLDRTDGDGDDLSSAGDRTGRVLSGQSKEAPGERAGGRGDRPPGGVSGRAAGLVAGGGRVLSGEAAVRGASARNRGGRTFRGFARDHPGLAAKLGRRTDAQALEEALKTEPGGRLDALAELVDLYDRADLRAEARRLAAKVLLRTARRDVGRRSGRGRLTSVRYRGEAGELDLERTLEAAVGAPELELEKSLRVLERRTRRRSYALMLDVSGSMKGAAVFRAAMALASVVASVERSPGDAFAVVAFWREAALLKGLHESARPDVLLDRLFSLSGRGLTDLELGLRVGLAELEGARTQERVGLLFGDGLQTAGSPAGPVAAAFPKLHVVSTGGSEESAERCRTLAALGGGRCAFVTSTEDVPGALGRCLAAS</sequence>
<dbReference type="EMBL" id="CP007514">
    <property type="protein sequence ID" value="AHY45717.1"/>
    <property type="molecule type" value="Genomic_DNA"/>
</dbReference>
<dbReference type="eggNOG" id="COG2304">
    <property type="taxonomic scope" value="Bacteria"/>
</dbReference>
<dbReference type="Pfam" id="PF13519">
    <property type="entry name" value="VWA_2"/>
    <property type="match status" value="1"/>
</dbReference>
<feature type="domain" description="VWFA" evidence="2">
    <location>
        <begin position="503"/>
        <end position="671"/>
    </location>
</feature>
<dbReference type="InterPro" id="IPR027417">
    <property type="entry name" value="P-loop_NTPase"/>
</dbReference>
<dbReference type="Gene3D" id="3.40.50.300">
    <property type="entry name" value="P-loop containing nucleotide triphosphate hydrolases"/>
    <property type="match status" value="1"/>
</dbReference>
<gene>
    <name evidence="3" type="ORF">RradSPS_0434</name>
    <name evidence="4" type="ORF">SIL72_03715</name>
</gene>
<dbReference type="PATRIC" id="fig|42256.3.peg.442"/>
<dbReference type="EMBL" id="JAWXXX010000001">
    <property type="protein sequence ID" value="MDX5893133.1"/>
    <property type="molecule type" value="Genomic_DNA"/>
</dbReference>
<dbReference type="InterPro" id="IPR036465">
    <property type="entry name" value="vWFA_dom_sf"/>
</dbReference>
<dbReference type="HOGENOM" id="CLU_415540_0_0_11"/>
<dbReference type="Proteomes" id="UP000025229">
    <property type="component" value="Chromosome"/>
</dbReference>
<reference evidence="3 5" key="1">
    <citation type="submission" date="2014-03" db="EMBL/GenBank/DDBJ databases">
        <title>Complete genome sequence of the Radio-Resistant Rubrobacter radiotolerans RSPS-4.</title>
        <authorList>
            <person name="Egas C.C."/>
            <person name="Barroso C.C."/>
            <person name="Froufe H.J.C."/>
            <person name="Pacheco J.J."/>
            <person name="Albuquerque L.L."/>
            <person name="da Costa M.M.S."/>
        </authorList>
    </citation>
    <scope>NUCLEOTIDE SEQUENCE [LARGE SCALE GENOMIC DNA]</scope>
    <source>
        <strain evidence="3 5">RSPS-4</strain>
    </source>
</reference>
<organism evidence="3 5">
    <name type="scientific">Rubrobacter radiotolerans</name>
    <name type="common">Arthrobacter radiotolerans</name>
    <dbReference type="NCBI Taxonomy" id="42256"/>
    <lineage>
        <taxon>Bacteria</taxon>
        <taxon>Bacillati</taxon>
        <taxon>Actinomycetota</taxon>
        <taxon>Rubrobacteria</taxon>
        <taxon>Rubrobacterales</taxon>
        <taxon>Rubrobacteraceae</taxon>
        <taxon>Rubrobacter</taxon>
    </lineage>
</organism>
<evidence type="ECO:0000256" key="1">
    <source>
        <dbReference type="SAM" id="MobiDB-lite"/>
    </source>
</evidence>
<dbReference type="InterPro" id="IPR050764">
    <property type="entry name" value="CbbQ/NirQ/NorQ/GpvN"/>
</dbReference>
<dbReference type="STRING" id="42256.RradSPS_0434"/>
<dbReference type="InterPro" id="IPR002035">
    <property type="entry name" value="VWF_A"/>
</dbReference>
<dbReference type="CDD" id="cd00198">
    <property type="entry name" value="vWFA"/>
    <property type="match status" value="1"/>
</dbReference>
<dbReference type="GO" id="GO:0005524">
    <property type="term" value="F:ATP binding"/>
    <property type="evidence" value="ECO:0007669"/>
    <property type="project" value="InterPro"/>
</dbReference>
<dbReference type="KEGG" id="rrd:RradSPS_0434"/>
<keyword evidence="5" id="KW-1185">Reference proteome</keyword>
<reference evidence="4" key="2">
    <citation type="submission" date="2023-11" db="EMBL/GenBank/DDBJ databases">
        <title>MicrobeMod: A computational toolkit for identifying prokaryotic methylation and restriction-modification with nanopore sequencing.</title>
        <authorList>
            <person name="Crits-Christoph A."/>
            <person name="Kang S.C."/>
            <person name="Lee H."/>
            <person name="Ostrov N."/>
        </authorList>
    </citation>
    <scope>NUCLEOTIDE SEQUENCE</scope>
    <source>
        <strain evidence="4">ATCC 51242</strain>
    </source>
</reference>
<evidence type="ECO:0000313" key="3">
    <source>
        <dbReference type="EMBL" id="AHY45717.1"/>
    </source>
</evidence>
<dbReference type="RefSeq" id="WP_198024534.1">
    <property type="nucleotide sequence ID" value="NZ_CP007514.1"/>
</dbReference>
<evidence type="ECO:0000313" key="4">
    <source>
        <dbReference type="EMBL" id="MDX5893133.1"/>
    </source>
</evidence>
<feature type="region of interest" description="Disordered" evidence="1">
    <location>
        <begin position="312"/>
        <end position="354"/>
    </location>
</feature>
<dbReference type="PANTHER" id="PTHR42759:SF1">
    <property type="entry name" value="MAGNESIUM-CHELATASE SUBUNIT CHLD"/>
    <property type="match status" value="1"/>
</dbReference>
<proteinExistence type="predicted"/>
<evidence type="ECO:0000259" key="2">
    <source>
        <dbReference type="SMART" id="SM00327"/>
    </source>
</evidence>
<evidence type="ECO:0000313" key="5">
    <source>
        <dbReference type="Proteomes" id="UP000025229"/>
    </source>
</evidence>
<dbReference type="PANTHER" id="PTHR42759">
    <property type="entry name" value="MOXR FAMILY PROTEIN"/>
    <property type="match status" value="1"/>
</dbReference>
<dbReference type="SUPFAM" id="SSF52540">
    <property type="entry name" value="P-loop containing nucleoside triphosphate hydrolases"/>
    <property type="match status" value="1"/>
</dbReference>
<dbReference type="GO" id="GO:0016887">
    <property type="term" value="F:ATP hydrolysis activity"/>
    <property type="evidence" value="ECO:0007669"/>
    <property type="project" value="InterPro"/>
</dbReference>
<dbReference type="Pfam" id="PF07728">
    <property type="entry name" value="AAA_5"/>
    <property type="match status" value="1"/>
</dbReference>
<dbReference type="SUPFAM" id="SSF53300">
    <property type="entry name" value="vWA-like"/>
    <property type="match status" value="1"/>
</dbReference>
<protein>
    <submittedName>
        <fullName evidence="3">AAA domain (Dynein-related subfamily)</fullName>
    </submittedName>
    <submittedName>
        <fullName evidence="4">AAA family ATPase</fullName>
    </submittedName>
</protein>
<dbReference type="InterPro" id="IPR011704">
    <property type="entry name" value="ATPase_dyneun-rel_AAA"/>
</dbReference>
<accession>A0A023WZR4</accession>
<dbReference type="SMART" id="SM00327">
    <property type="entry name" value="VWA"/>
    <property type="match status" value="1"/>
</dbReference>
<feature type="compositionally biased region" description="Basic and acidic residues" evidence="1">
    <location>
        <begin position="332"/>
        <end position="343"/>
    </location>
</feature>
<dbReference type="eggNOG" id="COG0714">
    <property type="taxonomic scope" value="Bacteria"/>
</dbReference>
<dbReference type="AlphaFoldDB" id="A0A023WZR4"/>
<dbReference type="Proteomes" id="UP001281130">
    <property type="component" value="Unassembled WGS sequence"/>
</dbReference>
<dbReference type="Gene3D" id="3.40.50.410">
    <property type="entry name" value="von Willebrand factor, type A domain"/>
    <property type="match status" value="1"/>
</dbReference>